<evidence type="ECO:0000259" key="1">
    <source>
        <dbReference type="Pfam" id="PF13439"/>
    </source>
</evidence>
<dbReference type="InterPro" id="IPR028098">
    <property type="entry name" value="Glyco_trans_4-like_N"/>
</dbReference>
<dbReference type="PANTHER" id="PTHR12526">
    <property type="entry name" value="GLYCOSYLTRANSFERASE"/>
    <property type="match status" value="1"/>
</dbReference>
<protein>
    <submittedName>
        <fullName evidence="2">Glycosyltransferase family 4 protein</fullName>
    </submittedName>
</protein>
<dbReference type="CDD" id="cd03801">
    <property type="entry name" value="GT4_PimA-like"/>
    <property type="match status" value="1"/>
</dbReference>
<dbReference type="Gene3D" id="3.40.50.2000">
    <property type="entry name" value="Glycogen Phosphorylase B"/>
    <property type="match status" value="2"/>
</dbReference>
<name>A0ABT0LHQ1_9GAMM</name>
<proteinExistence type="predicted"/>
<keyword evidence="3" id="KW-1185">Reference proteome</keyword>
<comment type="caution">
    <text evidence="2">The sequence shown here is derived from an EMBL/GenBank/DDBJ whole genome shotgun (WGS) entry which is preliminary data.</text>
</comment>
<organism evidence="2 3">
    <name type="scientific">Shewanella surugensis</name>
    <dbReference type="NCBI Taxonomy" id="212020"/>
    <lineage>
        <taxon>Bacteria</taxon>
        <taxon>Pseudomonadati</taxon>
        <taxon>Pseudomonadota</taxon>
        <taxon>Gammaproteobacteria</taxon>
        <taxon>Alteromonadales</taxon>
        <taxon>Shewanellaceae</taxon>
        <taxon>Shewanella</taxon>
    </lineage>
</organism>
<dbReference type="PANTHER" id="PTHR12526:SF630">
    <property type="entry name" value="GLYCOSYLTRANSFERASE"/>
    <property type="match status" value="1"/>
</dbReference>
<reference evidence="2 3" key="1">
    <citation type="submission" date="2022-01" db="EMBL/GenBank/DDBJ databases">
        <title>Whole genome-based taxonomy of the Shewanellaceae.</title>
        <authorList>
            <person name="Martin-Rodriguez A.J."/>
        </authorList>
    </citation>
    <scope>NUCLEOTIDE SEQUENCE [LARGE SCALE GENOMIC DNA]</scope>
    <source>
        <strain evidence="2 3">DSM 17177</strain>
    </source>
</reference>
<dbReference type="EMBL" id="JAKIKS010000137">
    <property type="protein sequence ID" value="MCL1127226.1"/>
    <property type="molecule type" value="Genomic_DNA"/>
</dbReference>
<gene>
    <name evidence="2" type="ORF">L2764_22780</name>
</gene>
<feature type="domain" description="Glycosyltransferase subfamily 4-like N-terminal" evidence="1">
    <location>
        <begin position="14"/>
        <end position="162"/>
    </location>
</feature>
<evidence type="ECO:0000313" key="2">
    <source>
        <dbReference type="EMBL" id="MCL1127226.1"/>
    </source>
</evidence>
<dbReference type="Proteomes" id="UP001203423">
    <property type="component" value="Unassembled WGS sequence"/>
</dbReference>
<sequence length="360" mass="41200">MKIALIVEWLENLGGCEHFNVSLYQYLNQSGVEVKVLIPGPRESIHSRWRDCIEPSDLIVLDGSSVKQCAQFLKNWKPDIIHSSPHEITTLKLLTEHVINIPVIGTEPSDGSRLCHWDWYRKLPVLLPRLAHIHCVSERAAYNLKKDFKLTSETTVIPPILNTVDRAPLWSRRTPARRVLFTGRLSVEKGLQFLISSWGWLETELGNIKLDIYGSGELASFLKELVVVSGVKNSIRFLGKYDNFLTDIDTNSYDCLILTSHFEGCPYVALEAMSRGLPVVLTSRSGLAYEVPNVPYLLPCDPGDQVAFRDRLKEIFQNYDDVVATALERRNFVTTRFTSEYLGPRYIEMYQRCIEIQRHF</sequence>
<dbReference type="SUPFAM" id="SSF53756">
    <property type="entry name" value="UDP-Glycosyltransferase/glycogen phosphorylase"/>
    <property type="match status" value="1"/>
</dbReference>
<accession>A0ABT0LHQ1</accession>
<dbReference type="RefSeq" id="WP_248942621.1">
    <property type="nucleotide sequence ID" value="NZ_JAKIKS010000137.1"/>
</dbReference>
<evidence type="ECO:0000313" key="3">
    <source>
        <dbReference type="Proteomes" id="UP001203423"/>
    </source>
</evidence>
<dbReference type="Pfam" id="PF13692">
    <property type="entry name" value="Glyco_trans_1_4"/>
    <property type="match status" value="1"/>
</dbReference>
<dbReference type="Pfam" id="PF13439">
    <property type="entry name" value="Glyco_transf_4"/>
    <property type="match status" value="1"/>
</dbReference>